<dbReference type="EMBL" id="JAARZA010000001">
    <property type="protein sequence ID" value="MBC2239227.1"/>
    <property type="molecule type" value="Genomic_DNA"/>
</dbReference>
<dbReference type="GO" id="GO:0140359">
    <property type="term" value="F:ABC-type transporter activity"/>
    <property type="evidence" value="ECO:0007669"/>
    <property type="project" value="InterPro"/>
</dbReference>
<dbReference type="EMBL" id="JAARUV010000001">
    <property type="protein sequence ID" value="MBC1778048.1"/>
    <property type="molecule type" value="Genomic_DNA"/>
</dbReference>
<dbReference type="InterPro" id="IPR036259">
    <property type="entry name" value="MFS_trans_sf"/>
</dbReference>
<comment type="caution">
    <text evidence="2">The sequence shown here is derived from an EMBL/GenBank/DDBJ whole genome shotgun (WGS) entry which is preliminary data.</text>
</comment>
<evidence type="ECO:0000313" key="8">
    <source>
        <dbReference type="Proteomes" id="UP000029844"/>
    </source>
</evidence>
<evidence type="ECO:0000313" key="9">
    <source>
        <dbReference type="Proteomes" id="UP000539064"/>
    </source>
</evidence>
<dbReference type="Proteomes" id="UP000586951">
    <property type="component" value="Unassembled WGS sequence"/>
</dbReference>
<dbReference type="EMBL" id="JAARRW010000001">
    <property type="protein sequence ID" value="MBC1560817.1"/>
    <property type="molecule type" value="Genomic_DNA"/>
</dbReference>
<evidence type="ECO:0000313" key="13">
    <source>
        <dbReference type="Proteomes" id="UP000586951"/>
    </source>
</evidence>
<dbReference type="Proteomes" id="UP000547643">
    <property type="component" value="Unassembled WGS sequence"/>
</dbReference>
<dbReference type="Proteomes" id="UP000541955">
    <property type="component" value="Unassembled WGS sequence"/>
</dbReference>
<dbReference type="EMBL" id="JAARRU010000001">
    <property type="protein sequence ID" value="MBC1564582.1"/>
    <property type="molecule type" value="Genomic_DNA"/>
</dbReference>
<protein>
    <submittedName>
        <fullName evidence="2">ABC transporter permease</fullName>
    </submittedName>
</protein>
<dbReference type="STRING" id="1552123.EP57_09825"/>
<keyword evidence="1" id="KW-0812">Transmembrane</keyword>
<dbReference type="GeneID" id="58717671"/>
<reference evidence="2 8" key="1">
    <citation type="submission" date="2014-05" db="EMBL/GenBank/DDBJ databases">
        <title>Novel Listeriaceae from food processing environments.</title>
        <authorList>
            <person name="den Bakker H.C."/>
        </authorList>
    </citation>
    <scope>NUCLEOTIDE SEQUENCE [LARGE SCALE GENOMIC DNA]</scope>
    <source>
        <strain evidence="2 8">FSL A5-0281</strain>
    </source>
</reference>
<feature type="transmembrane region" description="Helical" evidence="1">
    <location>
        <begin position="298"/>
        <end position="320"/>
    </location>
</feature>
<evidence type="ECO:0000313" key="4">
    <source>
        <dbReference type="EMBL" id="MBC1564582.1"/>
    </source>
</evidence>
<feature type="transmembrane region" description="Helical" evidence="1">
    <location>
        <begin position="222"/>
        <end position="242"/>
    </location>
</feature>
<dbReference type="SUPFAM" id="SSF103473">
    <property type="entry name" value="MFS general substrate transporter"/>
    <property type="match status" value="1"/>
</dbReference>
<feature type="transmembrane region" description="Helical" evidence="1">
    <location>
        <begin position="152"/>
        <end position="178"/>
    </location>
</feature>
<evidence type="ECO:0000313" key="12">
    <source>
        <dbReference type="Proteomes" id="UP000553016"/>
    </source>
</evidence>
<accession>A0A099W8R7</accession>
<keyword evidence="8" id="KW-1185">Reference proteome</keyword>
<evidence type="ECO:0000313" key="2">
    <source>
        <dbReference type="EMBL" id="KGL40843.1"/>
    </source>
</evidence>
<keyword evidence="1" id="KW-0472">Membrane</keyword>
<evidence type="ECO:0000313" key="11">
    <source>
        <dbReference type="Proteomes" id="UP000547643"/>
    </source>
</evidence>
<reference evidence="9 10" key="2">
    <citation type="submission" date="2020-03" db="EMBL/GenBank/DDBJ databases">
        <title>Soil Listeria distribution.</title>
        <authorList>
            <person name="Liao J."/>
            <person name="Wiedmann M."/>
        </authorList>
    </citation>
    <scope>NUCLEOTIDE SEQUENCE [LARGE SCALE GENOMIC DNA]</scope>
    <source>
        <strain evidence="7 12">FSL L7-0149</strain>
        <strain evidence="6 9">FSL L7-0978</strain>
        <strain evidence="5 11">FSL L7-1017</strain>
        <strain evidence="3 10">FSL L7-1387</strain>
        <strain evidence="4 13">FSL L7-1427</strain>
    </source>
</reference>
<feature type="transmembrane region" description="Helical" evidence="1">
    <location>
        <begin position="18"/>
        <end position="37"/>
    </location>
</feature>
<dbReference type="PANTHER" id="PTHR37305:SF2">
    <property type="entry name" value="BACITRACIN TRANSPORT PERMEASE PROTEIN BCRB"/>
    <property type="match status" value="1"/>
</dbReference>
<feature type="transmembrane region" description="Helical" evidence="1">
    <location>
        <begin position="249"/>
        <end position="269"/>
    </location>
</feature>
<dbReference type="GO" id="GO:0005886">
    <property type="term" value="C:plasma membrane"/>
    <property type="evidence" value="ECO:0007669"/>
    <property type="project" value="UniProtKB-SubCell"/>
</dbReference>
<evidence type="ECO:0000313" key="5">
    <source>
        <dbReference type="EMBL" id="MBC1778048.1"/>
    </source>
</evidence>
<organism evidence="2 8">
    <name type="scientific">Listeria booriae</name>
    <dbReference type="NCBI Taxonomy" id="1552123"/>
    <lineage>
        <taxon>Bacteria</taxon>
        <taxon>Bacillati</taxon>
        <taxon>Bacillota</taxon>
        <taxon>Bacilli</taxon>
        <taxon>Bacillales</taxon>
        <taxon>Listeriaceae</taxon>
        <taxon>Listeria</taxon>
    </lineage>
</organism>
<dbReference type="OrthoDB" id="8613028at2"/>
<name>A0A099W8R7_9LIST</name>
<evidence type="ECO:0000256" key="1">
    <source>
        <dbReference type="SAM" id="Phobius"/>
    </source>
</evidence>
<dbReference type="EMBL" id="JAARVG010000001">
    <property type="protein sequence ID" value="MBC1792162.1"/>
    <property type="molecule type" value="Genomic_DNA"/>
</dbReference>
<dbReference type="Proteomes" id="UP000539064">
    <property type="component" value="Unassembled WGS sequence"/>
</dbReference>
<gene>
    <name evidence="2" type="ORF">EP57_09825</name>
    <name evidence="3" type="ORF">HB902_01950</name>
    <name evidence="4" type="ORF">HB907_04140</name>
    <name evidence="5" type="ORF">HCA46_04285</name>
    <name evidence="6" type="ORF">HCA52_01930</name>
    <name evidence="7" type="ORF">HCB35_01965</name>
</gene>
<dbReference type="EMBL" id="JNFA01000023">
    <property type="protein sequence ID" value="KGL40843.1"/>
    <property type="molecule type" value="Genomic_DNA"/>
</dbReference>
<evidence type="ECO:0000313" key="6">
    <source>
        <dbReference type="EMBL" id="MBC1792162.1"/>
    </source>
</evidence>
<dbReference type="PANTHER" id="PTHR37305">
    <property type="entry name" value="INTEGRAL MEMBRANE PROTEIN-RELATED"/>
    <property type="match status" value="1"/>
</dbReference>
<evidence type="ECO:0000313" key="7">
    <source>
        <dbReference type="EMBL" id="MBC2239227.1"/>
    </source>
</evidence>
<dbReference type="Proteomes" id="UP000553016">
    <property type="component" value="Unassembled WGS sequence"/>
</dbReference>
<dbReference type="RefSeq" id="WP_036086129.1">
    <property type="nucleotide sequence ID" value="NZ_CBCSHQ010000004.1"/>
</dbReference>
<evidence type="ECO:0000313" key="3">
    <source>
        <dbReference type="EMBL" id="MBC1560817.1"/>
    </source>
</evidence>
<evidence type="ECO:0000313" key="10">
    <source>
        <dbReference type="Proteomes" id="UP000541955"/>
    </source>
</evidence>
<dbReference type="Pfam" id="PF12679">
    <property type="entry name" value="ABC2_membrane_2"/>
    <property type="match status" value="1"/>
</dbReference>
<dbReference type="AlphaFoldDB" id="A0A099W8R7"/>
<sequence length="326" mass="36367">MINLVYNEQLKLYRKRRLLIILFLVAIIVGIFTYAQFREHQETEKKSGTTDWHVQVQQQVVDIENRLSSNRIPDEYKKYMRVTLGQLQYYLDEDVNPNSPGAPTFLKSFVENGIGLLFPLFVMVIAADLISSESGSGTIKFLLTRPVKRWRILTSKFISMMLSVSIILLASALIAYAISGVVFGYGGWTAPILTGFDVSGDTVGTAGVYSLPMWQYLLMEFGLAWLVAMVIGVLTLMCSVLVRSTAAVMGIMLSALITGSILSNLVSSWPSAKYLFMVNLQLTNYLNGTSPPVDGMTLGFSVVTLLVWTVVGLIVSYWVFMKRDVY</sequence>
<dbReference type="eggNOG" id="COG1277">
    <property type="taxonomic scope" value="Bacteria"/>
</dbReference>
<dbReference type="Proteomes" id="UP000029844">
    <property type="component" value="Unassembled WGS sequence"/>
</dbReference>
<keyword evidence="1" id="KW-1133">Transmembrane helix</keyword>
<feature type="transmembrane region" description="Helical" evidence="1">
    <location>
        <begin position="113"/>
        <end position="131"/>
    </location>
</feature>
<proteinExistence type="predicted"/>